<evidence type="ECO:0000256" key="3">
    <source>
        <dbReference type="ARBA" id="ARBA00022448"/>
    </source>
</evidence>
<dbReference type="InterPro" id="IPR037624">
    <property type="entry name" value="Nup133-like"/>
</dbReference>
<dbReference type="GO" id="GO:0017056">
    <property type="term" value="F:structural constituent of nuclear pore"/>
    <property type="evidence" value="ECO:0007669"/>
    <property type="project" value="InterPro"/>
</dbReference>
<evidence type="ECO:0000256" key="1">
    <source>
        <dbReference type="ARBA" id="ARBA00004123"/>
    </source>
</evidence>
<accession>A0A4P9YGL3</accession>
<gene>
    <name evidence="5" type="ORF">ROZALSC1DRAFT_29689</name>
</gene>
<keyword evidence="3" id="KW-0813">Transport</keyword>
<evidence type="ECO:0000313" key="5">
    <source>
        <dbReference type="EMBL" id="RKP18647.1"/>
    </source>
</evidence>
<proteinExistence type="inferred from homology"/>
<dbReference type="GO" id="GO:0031080">
    <property type="term" value="C:nuclear pore outer ring"/>
    <property type="evidence" value="ECO:0007669"/>
    <property type="project" value="TreeGrafter"/>
</dbReference>
<comment type="similarity">
    <text evidence="2">Belongs to the nucleoporin Nup133 family.</text>
</comment>
<dbReference type="EMBL" id="ML005404">
    <property type="protein sequence ID" value="RKP18647.1"/>
    <property type="molecule type" value="Genomic_DNA"/>
</dbReference>
<dbReference type="Proteomes" id="UP000281549">
    <property type="component" value="Unassembled WGS sequence"/>
</dbReference>
<dbReference type="PANTHER" id="PTHR13405">
    <property type="entry name" value="NUCLEAR PORE COMPLEX PROTEIN NUP133"/>
    <property type="match status" value="1"/>
</dbReference>
<comment type="subcellular location">
    <subcellularLocation>
        <location evidence="1">Nucleus</location>
    </subcellularLocation>
</comment>
<dbReference type="PANTHER" id="PTHR13405:SF11">
    <property type="entry name" value="NUCLEAR PORE COMPLEX PROTEIN NUP133"/>
    <property type="match status" value="1"/>
</dbReference>
<sequence>MSEDEAYCVQVDQATGLSFTLSGDTVFVWGGHFPFKRLKSDVQPLSMLSTSRKEAKQMAVVAATESGSVVYWPTVFWLDKPQRIDLGFDSSEYGIGLHFVRGVFVYVSNKRIFVMKEQGIHGLACRVVDGHSGVLQKVTSLFGGWCSFMNVCSCGTENRLYLLKERNILQQWSMESEKIENDFDITNLVKKQIGSLEFTILGVSGSREFLGILIYFKEKYLMFSFAVEEEIKFICCNSLNAMLDVESFIGIEIHPTEPLMLVSFLNQISLINLMPGNFGNFDFSIPLSLGNLTCCSFTSKSSILVLTTGKAFNLTLKNIGGVKVKKLPIEILQYEIESFLFDGINFAISEYSNEEIEMAVESICEQILEAKSKRFSLAAGVGLLLEEKYSKLLKLLELPIESKLIILKSLEISFASLKLWKFQNSIFSLQEKGFKDFHLNFLGESIFNLLESKSVMSRDSTRHFFRFMTGSLNDLLPILFNSFSTRRSSLNEPDQIALLNEFILIFSNLIESISSHRLNLCSKLNIALDFESFWNNQNFKTISLNILDILESIFLSIKVIEENSHVEHVTNAYATSLVQLRSILLKNSISFLLNYLECCSILKDKELCLRILFFLNKYNRQEKVFEIFEKFHYFDLMINQMFNLDLNCKSIEEYLNIYGKQFSFSLFDFYLSNNKLFELYSISDEYAHYLDDYLRENEQVPHSWIHFINTNNFPMALSKINSSFKDLNESKFFISLNYENRLDFVNCQNDLSFLFKSKKDSTENILYDFLLKSFKNYTFLEKIISDLLNNKQITLVDLINLLSCSEKSFDCFPLLNSTTDESLESLLKLLWRRIILADNWTDITKTISHSSDETKENILNNSSLLKAMNFLNSNNSSHMILTDIYLSEKDVQLFSKYFHENVIQVLENENSQIMHLFENTIISDLFK</sequence>
<evidence type="ECO:0000313" key="6">
    <source>
        <dbReference type="Proteomes" id="UP000281549"/>
    </source>
</evidence>
<protein>
    <submittedName>
        <fullName evidence="5">Uncharacterized protein</fullName>
    </submittedName>
</protein>
<dbReference type="SUPFAM" id="SSF117289">
    <property type="entry name" value="Nucleoporin domain"/>
    <property type="match status" value="1"/>
</dbReference>
<dbReference type="Gene3D" id="2.130.10.10">
    <property type="entry name" value="YVTN repeat-like/Quinoprotein amine dehydrogenase"/>
    <property type="match status" value="1"/>
</dbReference>
<dbReference type="GO" id="GO:0000972">
    <property type="term" value="P:transcription-dependent tethering of RNA polymerase II gene DNA at nuclear periphery"/>
    <property type="evidence" value="ECO:0007669"/>
    <property type="project" value="TreeGrafter"/>
</dbReference>
<dbReference type="GO" id="GO:0006606">
    <property type="term" value="P:protein import into nucleus"/>
    <property type="evidence" value="ECO:0007669"/>
    <property type="project" value="TreeGrafter"/>
</dbReference>
<organism evidence="5 6">
    <name type="scientific">Rozella allomycis (strain CSF55)</name>
    <dbReference type="NCBI Taxonomy" id="988480"/>
    <lineage>
        <taxon>Eukaryota</taxon>
        <taxon>Fungi</taxon>
        <taxon>Fungi incertae sedis</taxon>
        <taxon>Cryptomycota</taxon>
        <taxon>Cryptomycota incertae sedis</taxon>
        <taxon>Rozella</taxon>
    </lineage>
</organism>
<reference evidence="6" key="1">
    <citation type="journal article" date="2018" name="Nat. Microbiol.">
        <title>Leveraging single-cell genomics to expand the fungal tree of life.</title>
        <authorList>
            <person name="Ahrendt S.R."/>
            <person name="Quandt C.A."/>
            <person name="Ciobanu D."/>
            <person name="Clum A."/>
            <person name="Salamov A."/>
            <person name="Andreopoulos B."/>
            <person name="Cheng J.F."/>
            <person name="Woyke T."/>
            <person name="Pelin A."/>
            <person name="Henrissat B."/>
            <person name="Reynolds N.K."/>
            <person name="Benny G.L."/>
            <person name="Smith M.E."/>
            <person name="James T.Y."/>
            <person name="Grigoriev I.V."/>
        </authorList>
    </citation>
    <scope>NUCLEOTIDE SEQUENCE [LARGE SCALE GENOMIC DNA]</scope>
    <source>
        <strain evidence="6">CSF55</strain>
    </source>
</reference>
<evidence type="ECO:0000256" key="2">
    <source>
        <dbReference type="ARBA" id="ARBA00005569"/>
    </source>
</evidence>
<dbReference type="GO" id="GO:0016973">
    <property type="term" value="P:poly(A)+ mRNA export from nucleus"/>
    <property type="evidence" value="ECO:0007669"/>
    <property type="project" value="TreeGrafter"/>
</dbReference>
<dbReference type="AlphaFoldDB" id="A0A4P9YGL3"/>
<keyword evidence="4" id="KW-0539">Nucleus</keyword>
<name>A0A4P9YGL3_ROZAC</name>
<evidence type="ECO:0000256" key="4">
    <source>
        <dbReference type="ARBA" id="ARBA00023242"/>
    </source>
</evidence>
<dbReference type="InterPro" id="IPR015943">
    <property type="entry name" value="WD40/YVTN_repeat-like_dom_sf"/>
</dbReference>